<accession>A0A5J9TMN5</accession>
<dbReference type="OrthoDB" id="1862401at2759"/>
<keyword evidence="1" id="KW-0808">Transferase</keyword>
<dbReference type="EMBL" id="RWGY01000039">
    <property type="protein sequence ID" value="TVU12666.1"/>
    <property type="molecule type" value="Genomic_DNA"/>
</dbReference>
<dbReference type="Proteomes" id="UP000324897">
    <property type="component" value="Chromosome 3"/>
</dbReference>
<evidence type="ECO:0000313" key="3">
    <source>
        <dbReference type="EMBL" id="TVU12666.1"/>
    </source>
</evidence>
<dbReference type="AlphaFoldDB" id="A0A5J9TMN5"/>
<reference evidence="3 4" key="1">
    <citation type="journal article" date="2019" name="Sci. Rep.">
        <title>A high-quality genome of Eragrostis curvula grass provides insights into Poaceae evolution and supports new strategies to enhance forage quality.</title>
        <authorList>
            <person name="Carballo J."/>
            <person name="Santos B.A.C.M."/>
            <person name="Zappacosta D."/>
            <person name="Garbus I."/>
            <person name="Selva J.P."/>
            <person name="Gallo C.A."/>
            <person name="Diaz A."/>
            <person name="Albertini E."/>
            <person name="Caccamo M."/>
            <person name="Echenique V."/>
        </authorList>
    </citation>
    <scope>NUCLEOTIDE SEQUENCE [LARGE SCALE GENOMIC DNA]</scope>
    <source>
        <strain evidence="4">cv. Victoria</strain>
        <tissue evidence="3">Leaf</tissue>
    </source>
</reference>
<dbReference type="InterPro" id="IPR023213">
    <property type="entry name" value="CAT-like_dom_sf"/>
</dbReference>
<name>A0A5J9TMN5_9POAL</name>
<proteinExistence type="predicted"/>
<dbReference type="GO" id="GO:0016747">
    <property type="term" value="F:acyltransferase activity, transferring groups other than amino-acyl groups"/>
    <property type="evidence" value="ECO:0007669"/>
    <property type="project" value="UniProtKB-ARBA"/>
</dbReference>
<dbReference type="InterPro" id="IPR051504">
    <property type="entry name" value="Plant_metabolite_acyltrans"/>
</dbReference>
<comment type="caution">
    <text evidence="3">The sequence shown here is derived from an EMBL/GenBank/DDBJ whole genome shotgun (WGS) entry which is preliminary data.</text>
</comment>
<dbReference type="Gene3D" id="3.30.559.10">
    <property type="entry name" value="Chloramphenicol acetyltransferase-like domain"/>
    <property type="match status" value="1"/>
</dbReference>
<keyword evidence="4" id="KW-1185">Reference proteome</keyword>
<feature type="non-terminal residue" evidence="3">
    <location>
        <position position="1"/>
    </location>
</feature>
<evidence type="ECO:0000313" key="4">
    <source>
        <dbReference type="Proteomes" id="UP000324897"/>
    </source>
</evidence>
<dbReference type="PANTHER" id="PTHR31625">
    <property type="match status" value="1"/>
</dbReference>
<dbReference type="Gramene" id="TVU12666">
    <property type="protein sequence ID" value="TVU12666"/>
    <property type="gene ID" value="EJB05_46317"/>
</dbReference>
<keyword evidence="2" id="KW-0012">Acyltransferase</keyword>
<evidence type="ECO:0000256" key="1">
    <source>
        <dbReference type="ARBA" id="ARBA00022679"/>
    </source>
</evidence>
<protein>
    <submittedName>
        <fullName evidence="3">Uncharacterized protein</fullName>
    </submittedName>
</protein>
<gene>
    <name evidence="3" type="ORF">EJB05_46317</name>
</gene>
<evidence type="ECO:0000256" key="2">
    <source>
        <dbReference type="ARBA" id="ARBA00023315"/>
    </source>
</evidence>
<sequence>MGCRVRVVNITHVHPAKTGDPSPPCHGEYKLSFMDLFHIARMPMQRLFFFDGPDLPPFPSMVSTLQSSLAATLAVYLPLAGKLAFRASTGDVVIDCSPAAVASGVKFVEAEFSGSADDMRRLVSDLEGREVSTSKQWGLRIREGELGDGSSCIT</sequence>
<organism evidence="3 4">
    <name type="scientific">Eragrostis curvula</name>
    <name type="common">weeping love grass</name>
    <dbReference type="NCBI Taxonomy" id="38414"/>
    <lineage>
        <taxon>Eukaryota</taxon>
        <taxon>Viridiplantae</taxon>
        <taxon>Streptophyta</taxon>
        <taxon>Embryophyta</taxon>
        <taxon>Tracheophyta</taxon>
        <taxon>Spermatophyta</taxon>
        <taxon>Magnoliopsida</taxon>
        <taxon>Liliopsida</taxon>
        <taxon>Poales</taxon>
        <taxon>Poaceae</taxon>
        <taxon>PACMAD clade</taxon>
        <taxon>Chloridoideae</taxon>
        <taxon>Eragrostideae</taxon>
        <taxon>Eragrostidinae</taxon>
        <taxon>Eragrostis</taxon>
    </lineage>
</organism>
<dbReference type="Pfam" id="PF02458">
    <property type="entry name" value="Transferase"/>
    <property type="match status" value="1"/>
</dbReference>